<organism evidence="2 3">
    <name type="scientific">Nonomuraea pusilla</name>
    <dbReference type="NCBI Taxonomy" id="46177"/>
    <lineage>
        <taxon>Bacteria</taxon>
        <taxon>Bacillati</taxon>
        <taxon>Actinomycetota</taxon>
        <taxon>Actinomycetes</taxon>
        <taxon>Streptosporangiales</taxon>
        <taxon>Streptosporangiaceae</taxon>
        <taxon>Nonomuraea</taxon>
    </lineage>
</organism>
<feature type="region of interest" description="Disordered" evidence="1">
    <location>
        <begin position="201"/>
        <end position="229"/>
    </location>
</feature>
<sequence>MSLRIPVAEHTARPWRIHEIASDFRTEDVWAFRTPGAGPDDFPLMLAALRSRTAPQYQTRSVRFLFAVRWRLGALLGWDEPDTGLGGRVRSLRDRLPDDLRRTPGVKDPNIPFTPVYEVADECAQELANKTVHTICHLGWVPVGNGEYELRMAALVKPNGLFGKAYMAFIKPFRHLIVYPAMTRRWEQAWRDRQVRRESWEVPAGHPGHPERRRQREDESGTLSEGAWL</sequence>
<accession>A0A1H7JE78</accession>
<protein>
    <recommendedName>
        <fullName evidence="4">DUF2867 domain-containing protein</fullName>
    </recommendedName>
</protein>
<dbReference type="RefSeq" id="WP_176573290.1">
    <property type="nucleotide sequence ID" value="NZ_BBZG01000001.1"/>
</dbReference>
<gene>
    <name evidence="2" type="ORF">SAMN05660976_01090</name>
</gene>
<dbReference type="Proteomes" id="UP000198953">
    <property type="component" value="Unassembled WGS sequence"/>
</dbReference>
<evidence type="ECO:0000256" key="1">
    <source>
        <dbReference type="SAM" id="MobiDB-lite"/>
    </source>
</evidence>
<keyword evidence="3" id="KW-1185">Reference proteome</keyword>
<name>A0A1H7JE78_9ACTN</name>
<dbReference type="EMBL" id="FOBF01000002">
    <property type="protein sequence ID" value="SEK72704.1"/>
    <property type="molecule type" value="Genomic_DNA"/>
</dbReference>
<dbReference type="InterPro" id="IPR021295">
    <property type="entry name" value="DUF2867"/>
</dbReference>
<dbReference type="Pfam" id="PF11066">
    <property type="entry name" value="DUF2867"/>
    <property type="match status" value="1"/>
</dbReference>
<evidence type="ECO:0000313" key="3">
    <source>
        <dbReference type="Proteomes" id="UP000198953"/>
    </source>
</evidence>
<evidence type="ECO:0000313" key="2">
    <source>
        <dbReference type="EMBL" id="SEK72704.1"/>
    </source>
</evidence>
<evidence type="ECO:0008006" key="4">
    <source>
        <dbReference type="Google" id="ProtNLM"/>
    </source>
</evidence>
<reference evidence="2 3" key="1">
    <citation type="submission" date="2016-10" db="EMBL/GenBank/DDBJ databases">
        <authorList>
            <person name="de Groot N.N."/>
        </authorList>
    </citation>
    <scope>NUCLEOTIDE SEQUENCE [LARGE SCALE GENOMIC DNA]</scope>
    <source>
        <strain evidence="2 3">DSM 43357</strain>
    </source>
</reference>
<proteinExistence type="predicted"/>
<feature type="compositionally biased region" description="Basic and acidic residues" evidence="1">
    <location>
        <begin position="208"/>
        <end position="219"/>
    </location>
</feature>
<dbReference type="AlphaFoldDB" id="A0A1H7JE78"/>
<dbReference type="STRING" id="46177.SAMN05660976_01090"/>